<dbReference type="Gene3D" id="3.30.420.10">
    <property type="entry name" value="Ribonuclease H-like superfamily/Ribonuclease H"/>
    <property type="match status" value="1"/>
</dbReference>
<dbReference type="GO" id="GO:0044774">
    <property type="term" value="P:mitotic DNA integrity checkpoint signaling"/>
    <property type="evidence" value="ECO:0007669"/>
    <property type="project" value="TreeGrafter"/>
</dbReference>
<protein>
    <recommendedName>
        <fullName evidence="4">Transposase</fullName>
    </recommendedName>
</protein>
<evidence type="ECO:0000256" key="1">
    <source>
        <dbReference type="SAM" id="MobiDB-lite"/>
    </source>
</evidence>
<feature type="compositionally biased region" description="Basic and acidic residues" evidence="1">
    <location>
        <begin position="8"/>
        <end position="22"/>
    </location>
</feature>
<dbReference type="GO" id="GO:0005634">
    <property type="term" value="C:nucleus"/>
    <property type="evidence" value="ECO:0007669"/>
    <property type="project" value="TreeGrafter"/>
</dbReference>
<dbReference type="GO" id="GO:0006303">
    <property type="term" value="P:double-strand break repair via nonhomologous end joining"/>
    <property type="evidence" value="ECO:0007669"/>
    <property type="project" value="TreeGrafter"/>
</dbReference>
<dbReference type="GO" id="GO:0031297">
    <property type="term" value="P:replication fork processing"/>
    <property type="evidence" value="ECO:0007669"/>
    <property type="project" value="TreeGrafter"/>
</dbReference>
<feature type="region of interest" description="Disordered" evidence="1">
    <location>
        <begin position="1"/>
        <end position="73"/>
    </location>
</feature>
<dbReference type="AlphaFoldDB" id="A0A2G9UJN3"/>
<dbReference type="GO" id="GO:0000729">
    <property type="term" value="P:DNA double-strand break processing"/>
    <property type="evidence" value="ECO:0007669"/>
    <property type="project" value="TreeGrafter"/>
</dbReference>
<gene>
    <name evidence="2" type="ORF">TELCIR_07693</name>
</gene>
<dbReference type="Proteomes" id="UP000230423">
    <property type="component" value="Unassembled WGS sequence"/>
</dbReference>
<dbReference type="GO" id="GO:0000793">
    <property type="term" value="C:condensed chromosome"/>
    <property type="evidence" value="ECO:0007669"/>
    <property type="project" value="TreeGrafter"/>
</dbReference>
<name>A0A2G9UJN3_TELCI</name>
<dbReference type="GO" id="GO:0035861">
    <property type="term" value="C:site of double-strand break"/>
    <property type="evidence" value="ECO:0007669"/>
    <property type="project" value="TreeGrafter"/>
</dbReference>
<dbReference type="GO" id="GO:0003697">
    <property type="term" value="F:single-stranded DNA binding"/>
    <property type="evidence" value="ECO:0007669"/>
    <property type="project" value="TreeGrafter"/>
</dbReference>
<dbReference type="GO" id="GO:0046975">
    <property type="term" value="F:histone H3K36 methyltransferase activity"/>
    <property type="evidence" value="ECO:0007669"/>
    <property type="project" value="TreeGrafter"/>
</dbReference>
<organism evidence="2 3">
    <name type="scientific">Teladorsagia circumcincta</name>
    <name type="common">Brown stomach worm</name>
    <name type="synonym">Ostertagia circumcincta</name>
    <dbReference type="NCBI Taxonomy" id="45464"/>
    <lineage>
        <taxon>Eukaryota</taxon>
        <taxon>Metazoa</taxon>
        <taxon>Ecdysozoa</taxon>
        <taxon>Nematoda</taxon>
        <taxon>Chromadorea</taxon>
        <taxon>Rhabditida</taxon>
        <taxon>Rhabditina</taxon>
        <taxon>Rhabditomorpha</taxon>
        <taxon>Strongyloidea</taxon>
        <taxon>Trichostrongylidae</taxon>
        <taxon>Teladorsagia</taxon>
    </lineage>
</organism>
<evidence type="ECO:0000313" key="3">
    <source>
        <dbReference type="Proteomes" id="UP000230423"/>
    </source>
</evidence>
<dbReference type="GO" id="GO:0015074">
    <property type="term" value="P:DNA integration"/>
    <property type="evidence" value="ECO:0007669"/>
    <property type="project" value="TreeGrafter"/>
</dbReference>
<dbReference type="PANTHER" id="PTHR46060:SF2">
    <property type="entry name" value="HISTONE-LYSINE N-METHYLTRANSFERASE SETMAR"/>
    <property type="match status" value="1"/>
</dbReference>
<dbReference type="GO" id="GO:0044547">
    <property type="term" value="F:DNA topoisomerase binding"/>
    <property type="evidence" value="ECO:0007669"/>
    <property type="project" value="TreeGrafter"/>
</dbReference>
<feature type="compositionally biased region" description="Acidic residues" evidence="1">
    <location>
        <begin position="23"/>
        <end position="35"/>
    </location>
</feature>
<feature type="compositionally biased region" description="Basic residues" evidence="1">
    <location>
        <begin position="41"/>
        <end position="53"/>
    </location>
</feature>
<evidence type="ECO:0000313" key="2">
    <source>
        <dbReference type="EMBL" id="PIO70449.1"/>
    </source>
</evidence>
<proteinExistence type="predicted"/>
<dbReference type="PANTHER" id="PTHR46060">
    <property type="entry name" value="MARINER MOS1 TRANSPOSASE-LIKE PROTEIN"/>
    <property type="match status" value="1"/>
</dbReference>
<sequence>MLGNGSEEGVKFDDVGFEHSEEPSEQSDASDEEEEYNQRKPPPKRNPRKKRKLNSVSGKRIGKGPVEEKGLAEEKKFAEEQRLAEEKKYAEDWKQKSAPISAVLGVTPRELLSRFRSSAAAYESRGVLSREQISKRLIACSSLLLRHRTEPFLDRLITMGEKWLFCNAKHHQKPFEIQPVLLRVWWSAAGLLYHSFHRAIDAKSPEVFCCQIDFVHRELCKGLLIGRDSGMVLLYDSTRSYVSKEAILLLTKRNFEVLPYPSQSPDLMPSNFYFFKHLSDFLAKRELVSRTDLEVAVFTFFKSRPPKFFKDGIDELIVRWRRCMEARGFLVA</sequence>
<dbReference type="OrthoDB" id="5873489at2759"/>
<reference evidence="2 3" key="1">
    <citation type="submission" date="2015-09" db="EMBL/GenBank/DDBJ databases">
        <title>Draft genome of the parasitic nematode Teladorsagia circumcincta isolate WARC Sus (inbred).</title>
        <authorList>
            <person name="Mitreva M."/>
        </authorList>
    </citation>
    <scope>NUCLEOTIDE SEQUENCE [LARGE SCALE GENOMIC DNA]</scope>
    <source>
        <strain evidence="2 3">S</strain>
    </source>
</reference>
<dbReference type="InterPro" id="IPR036397">
    <property type="entry name" value="RNaseH_sf"/>
</dbReference>
<dbReference type="GO" id="GO:0042800">
    <property type="term" value="F:histone H3K4 methyltransferase activity"/>
    <property type="evidence" value="ECO:0007669"/>
    <property type="project" value="TreeGrafter"/>
</dbReference>
<dbReference type="EMBL" id="KZ346263">
    <property type="protein sequence ID" value="PIO70449.1"/>
    <property type="molecule type" value="Genomic_DNA"/>
</dbReference>
<dbReference type="GO" id="GO:0003690">
    <property type="term" value="F:double-stranded DNA binding"/>
    <property type="evidence" value="ECO:0007669"/>
    <property type="project" value="TreeGrafter"/>
</dbReference>
<evidence type="ECO:0008006" key="4">
    <source>
        <dbReference type="Google" id="ProtNLM"/>
    </source>
</evidence>
<accession>A0A2G9UJN3</accession>
<dbReference type="GO" id="GO:0000014">
    <property type="term" value="F:single-stranded DNA endodeoxyribonuclease activity"/>
    <property type="evidence" value="ECO:0007669"/>
    <property type="project" value="TreeGrafter"/>
</dbReference>
<dbReference type="InterPro" id="IPR052709">
    <property type="entry name" value="Transposase-MT_Hybrid"/>
</dbReference>
<keyword evidence="3" id="KW-1185">Reference proteome</keyword>